<evidence type="ECO:0000256" key="1">
    <source>
        <dbReference type="SAM" id="Phobius"/>
    </source>
</evidence>
<evidence type="ECO:0000313" key="4">
    <source>
        <dbReference type="Proteomes" id="UP001589836"/>
    </source>
</evidence>
<name>A0ABV6LUF8_9BACI</name>
<accession>A0ABV6LUF8</accession>
<keyword evidence="1" id="KW-0812">Transmembrane</keyword>
<gene>
    <name evidence="3" type="ORF">ACFFGV_20920</name>
</gene>
<proteinExistence type="predicted"/>
<dbReference type="Pfam" id="PF13559">
    <property type="entry name" value="DUF4129"/>
    <property type="match status" value="1"/>
</dbReference>
<evidence type="ECO:0000259" key="2">
    <source>
        <dbReference type="Pfam" id="PF13559"/>
    </source>
</evidence>
<dbReference type="InterPro" id="IPR025403">
    <property type="entry name" value="TgpA-like_C"/>
</dbReference>
<dbReference type="EMBL" id="JBHLTP010000024">
    <property type="protein sequence ID" value="MFC0526042.1"/>
    <property type="molecule type" value="Genomic_DNA"/>
</dbReference>
<dbReference type="Proteomes" id="UP001589836">
    <property type="component" value="Unassembled WGS sequence"/>
</dbReference>
<keyword evidence="1" id="KW-0472">Membrane</keyword>
<reference evidence="3 4" key="1">
    <citation type="submission" date="2024-09" db="EMBL/GenBank/DDBJ databases">
        <authorList>
            <person name="Sun Q."/>
            <person name="Mori K."/>
        </authorList>
    </citation>
    <scope>NUCLEOTIDE SEQUENCE [LARGE SCALE GENOMIC DNA]</scope>
    <source>
        <strain evidence="3 4">NCAIM B.02529</strain>
    </source>
</reference>
<protein>
    <submittedName>
        <fullName evidence="3">DUF4129 domain-containing protein</fullName>
    </submittedName>
</protein>
<keyword evidence="4" id="KW-1185">Reference proteome</keyword>
<feature type="domain" description="Protein-glutamine gamma-glutamyltransferase-like C-terminal" evidence="2">
    <location>
        <begin position="134"/>
        <end position="196"/>
    </location>
</feature>
<organism evidence="3 4">
    <name type="scientific">Pontibacillus salicampi</name>
    <dbReference type="NCBI Taxonomy" id="1449801"/>
    <lineage>
        <taxon>Bacteria</taxon>
        <taxon>Bacillati</taxon>
        <taxon>Bacillota</taxon>
        <taxon>Bacilli</taxon>
        <taxon>Bacillales</taxon>
        <taxon>Bacillaceae</taxon>
        <taxon>Pontibacillus</taxon>
    </lineage>
</organism>
<comment type="caution">
    <text evidence="3">The sequence shown here is derived from an EMBL/GenBank/DDBJ whole genome shotgun (WGS) entry which is preliminary data.</text>
</comment>
<sequence length="212" mass="24976">MTTQPNNAREELKGILQQEEYQVYYEEQKGIMSLLRSLGKWLLERFQELFPGIRITDGTINVTMIVIGIIGIALFAVLVFLIQRNLTSQKTQRNKKAPLEHANELEWSYTKHLQEAEAKQQGGEYTVAARHIFLALLLYFDEQKWVEARAWKTNWDYYDELKKVDQSWAEQFYEMALLFDEITYGTRKVTQEELSSYEEQAMGWLNRSEQSS</sequence>
<dbReference type="RefSeq" id="WP_377351895.1">
    <property type="nucleotide sequence ID" value="NZ_JBHLTP010000024.1"/>
</dbReference>
<feature type="transmembrane region" description="Helical" evidence="1">
    <location>
        <begin position="60"/>
        <end position="82"/>
    </location>
</feature>
<evidence type="ECO:0000313" key="3">
    <source>
        <dbReference type="EMBL" id="MFC0526042.1"/>
    </source>
</evidence>
<keyword evidence="1" id="KW-1133">Transmembrane helix</keyword>